<evidence type="ECO:0000313" key="3">
    <source>
        <dbReference type="Proteomes" id="UP000739565"/>
    </source>
</evidence>
<accession>A0A953NA50</accession>
<dbReference type="Proteomes" id="UP000739565">
    <property type="component" value="Unassembled WGS sequence"/>
</dbReference>
<reference evidence="2" key="1">
    <citation type="submission" date="2021-07" db="EMBL/GenBank/DDBJ databases">
        <title>New genus and species of the family Alcaligenaceae.</title>
        <authorList>
            <person name="Hahn M.W."/>
        </authorList>
    </citation>
    <scope>NUCLEOTIDE SEQUENCE</scope>
    <source>
        <strain evidence="2">LF4-65</strain>
    </source>
</reference>
<comment type="caution">
    <text evidence="2">The sequence shown here is derived from an EMBL/GenBank/DDBJ whole genome shotgun (WGS) entry which is preliminary data.</text>
</comment>
<protein>
    <submittedName>
        <fullName evidence="2">Polysaccharide deacetylase</fullName>
    </submittedName>
</protein>
<dbReference type="InterPro" id="IPR011330">
    <property type="entry name" value="Glyco_hydro/deAcase_b/a-brl"/>
</dbReference>
<dbReference type="GO" id="GO:0016810">
    <property type="term" value="F:hydrolase activity, acting on carbon-nitrogen (but not peptide) bonds"/>
    <property type="evidence" value="ECO:0007669"/>
    <property type="project" value="InterPro"/>
</dbReference>
<dbReference type="PANTHER" id="PTHR47561:SF1">
    <property type="entry name" value="POLYSACCHARIDE DEACETYLASE FAMILY PROTEIN (AFU_ORTHOLOGUE AFUA_6G05030)"/>
    <property type="match status" value="1"/>
</dbReference>
<dbReference type="SUPFAM" id="SSF88713">
    <property type="entry name" value="Glycoside hydrolase/deacetylase"/>
    <property type="match status" value="1"/>
</dbReference>
<keyword evidence="3" id="KW-1185">Reference proteome</keyword>
<evidence type="ECO:0000259" key="1">
    <source>
        <dbReference type="PROSITE" id="PS51677"/>
    </source>
</evidence>
<dbReference type="CDD" id="cd10938">
    <property type="entry name" value="CE4_HpPgdA_like"/>
    <property type="match status" value="1"/>
</dbReference>
<dbReference type="Gene3D" id="3.20.20.370">
    <property type="entry name" value="Glycoside hydrolase/deacetylase"/>
    <property type="match status" value="1"/>
</dbReference>
<dbReference type="InterPro" id="IPR002509">
    <property type="entry name" value="NODB_dom"/>
</dbReference>
<proteinExistence type="predicted"/>
<dbReference type="PANTHER" id="PTHR47561">
    <property type="entry name" value="POLYSACCHARIDE DEACETYLASE FAMILY PROTEIN (AFU_ORTHOLOGUE AFUA_6G05030)"/>
    <property type="match status" value="1"/>
</dbReference>
<dbReference type="InterPro" id="IPR037950">
    <property type="entry name" value="PgdA-like"/>
</dbReference>
<name>A0A953NA50_9BURK</name>
<organism evidence="2 3">
    <name type="scientific">Zwartia hollandica</name>
    <dbReference type="NCBI Taxonomy" id="324606"/>
    <lineage>
        <taxon>Bacteria</taxon>
        <taxon>Pseudomonadati</taxon>
        <taxon>Pseudomonadota</taxon>
        <taxon>Betaproteobacteria</taxon>
        <taxon>Burkholderiales</taxon>
        <taxon>Alcaligenaceae</taxon>
        <taxon>Zwartia</taxon>
    </lineage>
</organism>
<feature type="domain" description="NodB homology" evidence="1">
    <location>
        <begin position="28"/>
        <end position="264"/>
    </location>
</feature>
<sequence>MPMARHIVCLSYDFDVQSGFISRGLTSPTPLSRGEFGVVGSKRILSLLAAHSIPSTWFVPGFTIETYPEACESVVKGGHEIGHHSWAHIAPASQTLEEEEADMVRASEAIVRLTGTRAVGYRSPAWDLSDNTLNLLLKYGFEYDSSMMGGDYVPYPVRQGDQVKLGEPVRFGPPTSLIEMPISWHLDDHPHFEYWRLPTTVNPGLQSARVVMDSWLDEFRYFKKTTDFGILTYTMHPYVLGRGNRMLAFEGFVESLIKEGAEFMTMQEALKAGRGLIY</sequence>
<dbReference type="AlphaFoldDB" id="A0A953NA50"/>
<dbReference type="EMBL" id="JAHXRI010000010">
    <property type="protein sequence ID" value="MBZ1351340.1"/>
    <property type="molecule type" value="Genomic_DNA"/>
</dbReference>
<gene>
    <name evidence="2" type="ORF">KZZ10_11850</name>
</gene>
<dbReference type="Pfam" id="PF01522">
    <property type="entry name" value="Polysacc_deac_1"/>
    <property type="match status" value="1"/>
</dbReference>
<dbReference type="GO" id="GO:0005975">
    <property type="term" value="P:carbohydrate metabolic process"/>
    <property type="evidence" value="ECO:0007669"/>
    <property type="project" value="InterPro"/>
</dbReference>
<dbReference type="PROSITE" id="PS51677">
    <property type="entry name" value="NODB"/>
    <property type="match status" value="1"/>
</dbReference>
<evidence type="ECO:0000313" key="2">
    <source>
        <dbReference type="EMBL" id="MBZ1351340.1"/>
    </source>
</evidence>